<feature type="transmembrane region" description="Helical" evidence="17">
    <location>
        <begin position="75"/>
        <end position="97"/>
    </location>
</feature>
<dbReference type="PANTHER" id="PTHR22888">
    <property type="entry name" value="CYTOCHROME C OXIDASE, SUBUNIT II"/>
    <property type="match status" value="1"/>
</dbReference>
<dbReference type="Pfam" id="PF00116">
    <property type="entry name" value="COX2"/>
    <property type="match status" value="1"/>
</dbReference>
<dbReference type="Gene3D" id="2.60.40.420">
    <property type="entry name" value="Cupredoxins - blue copper proteins"/>
    <property type="match status" value="1"/>
</dbReference>
<keyword evidence="4 16" id="KW-0349">Heme</keyword>
<dbReference type="RefSeq" id="WP_209378667.1">
    <property type="nucleotide sequence ID" value="NZ_JAGIZB010000005.1"/>
</dbReference>
<dbReference type="InterPro" id="IPR036909">
    <property type="entry name" value="Cyt_c-like_dom_sf"/>
</dbReference>
<accession>A0ABS4ADW7</accession>
<evidence type="ECO:0000256" key="17">
    <source>
        <dbReference type="SAM" id="Phobius"/>
    </source>
</evidence>
<dbReference type="EMBL" id="JAGIZB010000005">
    <property type="protein sequence ID" value="MBP0444429.1"/>
    <property type="molecule type" value="Genomic_DNA"/>
</dbReference>
<evidence type="ECO:0000313" key="20">
    <source>
        <dbReference type="EMBL" id="MBP0444429.1"/>
    </source>
</evidence>
<gene>
    <name evidence="20" type="primary">coxB</name>
    <name evidence="20" type="ORF">J8J14_06515</name>
</gene>
<comment type="function">
    <text evidence="13">Subunits I and II form the functional core of the enzyme complex. Electrons originating in cytochrome c are transferred via heme a and Cu(A) to the binuclear center formed by heme a3 and Cu(B).</text>
</comment>
<keyword evidence="21" id="KW-1185">Reference proteome</keyword>
<keyword evidence="11" id="KW-0186">Copper</keyword>
<dbReference type="InterPro" id="IPR034236">
    <property type="entry name" value="CuRO_CcO_Caa3_II"/>
</dbReference>
<dbReference type="InterPro" id="IPR009056">
    <property type="entry name" value="Cyt_c-like_dom"/>
</dbReference>
<evidence type="ECO:0000259" key="18">
    <source>
        <dbReference type="PROSITE" id="PS50857"/>
    </source>
</evidence>
<keyword evidence="9 17" id="KW-1133">Transmembrane helix</keyword>
<dbReference type="InterPro" id="IPR001505">
    <property type="entry name" value="Copper_CuA"/>
</dbReference>
<evidence type="ECO:0000256" key="6">
    <source>
        <dbReference type="ARBA" id="ARBA00022692"/>
    </source>
</evidence>
<dbReference type="InterPro" id="IPR045187">
    <property type="entry name" value="CcO_II"/>
</dbReference>
<evidence type="ECO:0000256" key="13">
    <source>
        <dbReference type="ARBA" id="ARBA00024688"/>
    </source>
</evidence>
<evidence type="ECO:0000259" key="19">
    <source>
        <dbReference type="PROSITE" id="PS51007"/>
    </source>
</evidence>
<dbReference type="InterPro" id="IPR008972">
    <property type="entry name" value="Cupredoxin"/>
</dbReference>
<evidence type="ECO:0000256" key="11">
    <source>
        <dbReference type="ARBA" id="ARBA00023008"/>
    </source>
</evidence>
<dbReference type="InterPro" id="IPR014222">
    <property type="entry name" value="Cyt_c_oxidase_su2"/>
</dbReference>
<evidence type="ECO:0000256" key="4">
    <source>
        <dbReference type="ARBA" id="ARBA00022617"/>
    </source>
</evidence>
<dbReference type="InterPro" id="IPR002429">
    <property type="entry name" value="CcO_II-like_C"/>
</dbReference>
<dbReference type="PROSITE" id="PS51257">
    <property type="entry name" value="PROKAR_LIPOPROTEIN"/>
    <property type="match status" value="1"/>
</dbReference>
<feature type="transmembrane region" description="Helical" evidence="17">
    <location>
        <begin position="43"/>
        <end position="63"/>
    </location>
</feature>
<evidence type="ECO:0000256" key="16">
    <source>
        <dbReference type="PROSITE-ProRule" id="PRU00433"/>
    </source>
</evidence>
<comment type="catalytic activity">
    <reaction evidence="15">
        <text>4 Fe(II)-[cytochrome c] + O2 + 8 H(+)(in) = 4 Fe(III)-[cytochrome c] + 2 H2O + 4 H(+)(out)</text>
        <dbReference type="Rhea" id="RHEA:11436"/>
        <dbReference type="Rhea" id="RHEA-COMP:10350"/>
        <dbReference type="Rhea" id="RHEA-COMP:14399"/>
        <dbReference type="ChEBI" id="CHEBI:15377"/>
        <dbReference type="ChEBI" id="CHEBI:15378"/>
        <dbReference type="ChEBI" id="CHEBI:15379"/>
        <dbReference type="ChEBI" id="CHEBI:29033"/>
        <dbReference type="ChEBI" id="CHEBI:29034"/>
        <dbReference type="EC" id="7.1.1.9"/>
    </reaction>
</comment>
<keyword evidence="5" id="KW-0679">Respiratory chain</keyword>
<comment type="caution">
    <text evidence="20">The sequence shown here is derived from an EMBL/GenBank/DDBJ whole genome shotgun (WGS) entry which is preliminary data.</text>
</comment>
<sequence length="326" mass="35562">MRRLLPLLALLPALAGCSGIQTPLDAWGIQAARVATLSHVLFWGGAVIFLITMGFLTLAILAPHGVRRAMASHRFVIGAGILFPVTVLTTLLVYSLGLSRALTMPMSEEPLRIEIIGRQYWWEMRYLDLGEGAVTANALHLPRGREVELHLTSGDVIHSVWVPNLHGKMDMIPGRVNRQRLRADRVGTLRGQCTEFCGLQHTLMAFDVVVQEPEEFDAWIARQRAPVPEPQTDELRRGMQVFGEAGCGACHAVRGTPWNARIAPDLSRVGSRATLAAGALPNTHGNLAGWIAAPQDIKPGNAMPAYARSLEGSDLLALASWLESLR</sequence>
<evidence type="ECO:0000256" key="9">
    <source>
        <dbReference type="ARBA" id="ARBA00022989"/>
    </source>
</evidence>
<comment type="similarity">
    <text evidence="2">Belongs to the cytochrome c oxidase subunit 2 family.</text>
</comment>
<dbReference type="PROSITE" id="PS00078">
    <property type="entry name" value="COX2"/>
    <property type="match status" value="1"/>
</dbReference>
<evidence type="ECO:0000256" key="10">
    <source>
        <dbReference type="ARBA" id="ARBA00023004"/>
    </source>
</evidence>
<evidence type="ECO:0000256" key="5">
    <source>
        <dbReference type="ARBA" id="ARBA00022660"/>
    </source>
</evidence>
<evidence type="ECO:0000256" key="2">
    <source>
        <dbReference type="ARBA" id="ARBA00007866"/>
    </source>
</evidence>
<dbReference type="Proteomes" id="UP000681594">
    <property type="component" value="Unassembled WGS sequence"/>
</dbReference>
<evidence type="ECO:0000256" key="14">
    <source>
        <dbReference type="ARBA" id="ARBA00031399"/>
    </source>
</evidence>
<reference evidence="20 21" key="1">
    <citation type="submission" date="2021-03" db="EMBL/GenBank/DDBJ databases">
        <authorList>
            <person name="So Y."/>
        </authorList>
    </citation>
    <scope>NUCLEOTIDE SEQUENCE [LARGE SCALE GENOMIC DNA]</scope>
    <source>
        <strain evidence="20 21">SSH11</strain>
    </source>
</reference>
<organism evidence="20 21">
    <name type="scientific">Pararoseomonas baculiformis</name>
    <dbReference type="NCBI Taxonomy" id="2820812"/>
    <lineage>
        <taxon>Bacteria</taxon>
        <taxon>Pseudomonadati</taxon>
        <taxon>Pseudomonadota</taxon>
        <taxon>Alphaproteobacteria</taxon>
        <taxon>Acetobacterales</taxon>
        <taxon>Acetobacteraceae</taxon>
        <taxon>Pararoseomonas</taxon>
    </lineage>
</organism>
<keyword evidence="3" id="KW-0813">Transport</keyword>
<dbReference type="SUPFAM" id="SSF46626">
    <property type="entry name" value="Cytochrome c"/>
    <property type="match status" value="1"/>
</dbReference>
<evidence type="ECO:0000313" key="21">
    <source>
        <dbReference type="Proteomes" id="UP000681594"/>
    </source>
</evidence>
<dbReference type="Pfam" id="PF00034">
    <property type="entry name" value="Cytochrom_C"/>
    <property type="match status" value="1"/>
</dbReference>
<keyword evidence="7 16" id="KW-0479">Metal-binding</keyword>
<dbReference type="PROSITE" id="PS50857">
    <property type="entry name" value="COX2_CUA"/>
    <property type="match status" value="1"/>
</dbReference>
<keyword evidence="8" id="KW-0249">Electron transport</keyword>
<evidence type="ECO:0000256" key="1">
    <source>
        <dbReference type="ARBA" id="ARBA00004141"/>
    </source>
</evidence>
<dbReference type="PANTHER" id="PTHR22888:SF9">
    <property type="entry name" value="CYTOCHROME C OXIDASE SUBUNIT 2"/>
    <property type="match status" value="1"/>
</dbReference>
<feature type="domain" description="Cytochrome c" evidence="19">
    <location>
        <begin position="233"/>
        <end position="326"/>
    </location>
</feature>
<evidence type="ECO:0000256" key="8">
    <source>
        <dbReference type="ARBA" id="ARBA00022982"/>
    </source>
</evidence>
<keyword evidence="12 17" id="KW-0472">Membrane</keyword>
<proteinExistence type="inferred from homology"/>
<evidence type="ECO:0000256" key="12">
    <source>
        <dbReference type="ARBA" id="ARBA00023136"/>
    </source>
</evidence>
<evidence type="ECO:0000256" key="3">
    <source>
        <dbReference type="ARBA" id="ARBA00022448"/>
    </source>
</evidence>
<comment type="subcellular location">
    <subcellularLocation>
        <location evidence="1">Membrane</location>
        <topology evidence="1">Multi-pass membrane protein</topology>
    </subcellularLocation>
</comment>
<keyword evidence="6 17" id="KW-0812">Transmembrane</keyword>
<name>A0ABS4ADW7_9PROT</name>
<dbReference type="CDD" id="cd04213">
    <property type="entry name" value="CuRO_CcO_Caa3_II"/>
    <property type="match status" value="1"/>
</dbReference>
<feature type="domain" description="Cytochrome oxidase subunit II copper A binding" evidence="18">
    <location>
        <begin position="108"/>
        <end position="222"/>
    </location>
</feature>
<evidence type="ECO:0000256" key="7">
    <source>
        <dbReference type="ARBA" id="ARBA00022723"/>
    </source>
</evidence>
<protein>
    <recommendedName>
        <fullName evidence="14">Cytochrome aa3 subunit 2</fullName>
    </recommendedName>
</protein>
<keyword evidence="10 16" id="KW-0408">Iron</keyword>
<dbReference type="SUPFAM" id="SSF49503">
    <property type="entry name" value="Cupredoxins"/>
    <property type="match status" value="1"/>
</dbReference>
<dbReference type="NCBIfam" id="TIGR02866">
    <property type="entry name" value="CoxB"/>
    <property type="match status" value="1"/>
</dbReference>
<evidence type="ECO:0000256" key="15">
    <source>
        <dbReference type="ARBA" id="ARBA00047816"/>
    </source>
</evidence>
<dbReference type="PROSITE" id="PS51007">
    <property type="entry name" value="CYTC"/>
    <property type="match status" value="1"/>
</dbReference>